<dbReference type="AlphaFoldDB" id="A0A822ZQK9"/>
<name>A0A822ZQK9_NELNU</name>
<dbReference type="Proteomes" id="UP000607653">
    <property type="component" value="Unassembled WGS sequence"/>
</dbReference>
<evidence type="ECO:0000313" key="1">
    <source>
        <dbReference type="EMBL" id="DAD47522.1"/>
    </source>
</evidence>
<protein>
    <submittedName>
        <fullName evidence="1">Uncharacterized protein</fullName>
    </submittedName>
</protein>
<evidence type="ECO:0000313" key="2">
    <source>
        <dbReference type="Proteomes" id="UP000607653"/>
    </source>
</evidence>
<sequence>MQRQGPPPICTSLAILRTQIWAKPDIPLNVLIIRLRLRRVLYV</sequence>
<organism evidence="1 2">
    <name type="scientific">Nelumbo nucifera</name>
    <name type="common">Sacred lotus</name>
    <dbReference type="NCBI Taxonomy" id="4432"/>
    <lineage>
        <taxon>Eukaryota</taxon>
        <taxon>Viridiplantae</taxon>
        <taxon>Streptophyta</taxon>
        <taxon>Embryophyta</taxon>
        <taxon>Tracheophyta</taxon>
        <taxon>Spermatophyta</taxon>
        <taxon>Magnoliopsida</taxon>
        <taxon>Proteales</taxon>
        <taxon>Nelumbonaceae</taxon>
        <taxon>Nelumbo</taxon>
    </lineage>
</organism>
<reference evidence="1 2" key="1">
    <citation type="journal article" date="2020" name="Mol. Biol. Evol.">
        <title>Distinct Expression and Methylation Patterns for Genes with Different Fates following a Single Whole-Genome Duplication in Flowering Plants.</title>
        <authorList>
            <person name="Shi T."/>
            <person name="Rahmani R.S."/>
            <person name="Gugger P.F."/>
            <person name="Wang M."/>
            <person name="Li H."/>
            <person name="Zhang Y."/>
            <person name="Li Z."/>
            <person name="Wang Q."/>
            <person name="Van de Peer Y."/>
            <person name="Marchal K."/>
            <person name="Chen J."/>
        </authorList>
    </citation>
    <scope>NUCLEOTIDE SEQUENCE [LARGE SCALE GENOMIC DNA]</scope>
    <source>
        <tissue evidence="1">Leaf</tissue>
    </source>
</reference>
<proteinExistence type="predicted"/>
<accession>A0A822ZQK9</accession>
<dbReference type="EMBL" id="DUZY01000008">
    <property type="protein sequence ID" value="DAD47522.1"/>
    <property type="molecule type" value="Genomic_DNA"/>
</dbReference>
<keyword evidence="2" id="KW-1185">Reference proteome</keyword>
<comment type="caution">
    <text evidence="1">The sequence shown here is derived from an EMBL/GenBank/DDBJ whole genome shotgun (WGS) entry which is preliminary data.</text>
</comment>
<gene>
    <name evidence="1" type="ORF">HUJ06_017459</name>
</gene>